<keyword evidence="1" id="KW-0175">Coiled coil</keyword>
<evidence type="ECO:0000256" key="1">
    <source>
        <dbReference type="SAM" id="Coils"/>
    </source>
</evidence>
<feature type="coiled-coil region" evidence="1">
    <location>
        <begin position="191"/>
        <end position="249"/>
    </location>
</feature>
<feature type="region of interest" description="Disordered" evidence="2">
    <location>
        <begin position="252"/>
        <end position="271"/>
    </location>
</feature>
<name>A0AA48KXA1_9FIRM</name>
<feature type="compositionally biased region" description="Basic and acidic residues" evidence="2">
    <location>
        <begin position="145"/>
        <end position="162"/>
    </location>
</feature>
<proteinExistence type="predicted"/>
<dbReference type="EMBL" id="AP027924">
    <property type="protein sequence ID" value="BED92188.1"/>
    <property type="molecule type" value="Genomic_DNA"/>
</dbReference>
<gene>
    <name evidence="3" type="ORF">CfP315_0788</name>
</gene>
<feature type="region of interest" description="Disordered" evidence="2">
    <location>
        <begin position="145"/>
        <end position="164"/>
    </location>
</feature>
<dbReference type="KEGG" id="ips:CfP315_0788"/>
<protein>
    <submittedName>
        <fullName evidence="3">Uncharacterized protein</fullName>
    </submittedName>
</protein>
<evidence type="ECO:0000313" key="3">
    <source>
        <dbReference type="EMBL" id="BED92188.1"/>
    </source>
</evidence>
<organism evidence="3">
    <name type="scientific">Candidatus Improbicoccus pseudotrichonymphae</name>
    <dbReference type="NCBI Taxonomy" id="3033792"/>
    <lineage>
        <taxon>Bacteria</taxon>
        <taxon>Bacillati</taxon>
        <taxon>Bacillota</taxon>
        <taxon>Clostridia</taxon>
        <taxon>Candidatus Improbicoccus</taxon>
    </lineage>
</organism>
<evidence type="ECO:0000256" key="2">
    <source>
        <dbReference type="SAM" id="MobiDB-lite"/>
    </source>
</evidence>
<feature type="compositionally biased region" description="Basic residues" evidence="2">
    <location>
        <begin position="252"/>
        <end position="264"/>
    </location>
</feature>
<sequence>MDVNNKINEVFNKILKNEEKLREFKGINSIRKLYEFCLSIESGYSFGEFINFFKSIYDEFNFKFEEMDGSDLDSISGGKNVGAMPKIVSGTLAALSMLPFASGLASAKNPQYNQCYHNNYIEEKSHPKCDHDKLQKKEENKERSLHVFDHGKFKEKSSDSPKPKTRFGKNLKHHGFHVHLHNDFNAKFKYKNRLLKIIAVINEEIEKIKSEMMIEHSSQENVEVRKKCIKSLEKIREDIKNKLEVSNNSKFHSKQKGYRRHNNGKPHVIDRSKLTKPAFGPQQAKILPFELNDSNQGKIEIRTLPASRDEFLHTNKVGVAPLPEKEMETKVLREILNSPFNDATKQIENINFVEVSVLLRNIYNYAHDYKLKEEVPGKPLDFGVLFPNIESKIKNIDCSNSSGDSVSSKYGANALLEKMKAFVKNNNGVDNYTKALFQTVKFS</sequence>
<reference evidence="3" key="1">
    <citation type="journal article" date="2023" name="ISME J.">
        <title>Emergence of putative energy parasites within Clostridia revealed by genome analysis of a novel endosymbiotic clade.</title>
        <authorList>
            <person name="Takahashi K."/>
            <person name="Kuwahara H."/>
            <person name="Horikawa Y."/>
            <person name="Izawa K."/>
            <person name="Kato D."/>
            <person name="Inagaki T."/>
            <person name="Yuki M."/>
            <person name="Ohkuma M."/>
            <person name="Hongoh Y."/>
        </authorList>
    </citation>
    <scope>NUCLEOTIDE SEQUENCE</scope>
    <source>
        <strain evidence="3">CfP3-15</strain>
    </source>
</reference>
<accession>A0AA48KXA1</accession>
<dbReference type="AlphaFoldDB" id="A0AA48KXA1"/>
<dbReference type="Proteomes" id="UP001337580">
    <property type="component" value="Chromosome"/>
</dbReference>